<dbReference type="PROSITE" id="PS51194">
    <property type="entry name" value="HELICASE_CTER"/>
    <property type="match status" value="1"/>
</dbReference>
<dbReference type="InterPro" id="IPR027417">
    <property type="entry name" value="P-loop_NTPase"/>
</dbReference>
<keyword evidence="7" id="KW-1185">Reference proteome</keyword>
<comment type="caution">
    <text evidence="6">The sequence shown here is derived from an EMBL/GenBank/DDBJ whole genome shotgun (WGS) entry which is preliminary data.</text>
</comment>
<keyword evidence="3 6" id="KW-0347">Helicase</keyword>
<evidence type="ECO:0000256" key="3">
    <source>
        <dbReference type="ARBA" id="ARBA00022806"/>
    </source>
</evidence>
<keyword evidence="2" id="KW-0378">Hydrolase</keyword>
<dbReference type="SMART" id="SM00487">
    <property type="entry name" value="DEXDc"/>
    <property type="match status" value="1"/>
</dbReference>
<keyword evidence="4" id="KW-0067">ATP-binding</keyword>
<dbReference type="Gene3D" id="3.40.50.300">
    <property type="entry name" value="P-loop containing nucleotide triphosphate hydrolases"/>
    <property type="match status" value="2"/>
</dbReference>
<dbReference type="InterPro" id="IPR011545">
    <property type="entry name" value="DEAD/DEAH_box_helicase_dom"/>
</dbReference>
<accession>A0ABT4PDY5</accession>
<evidence type="ECO:0000256" key="4">
    <source>
        <dbReference type="ARBA" id="ARBA00022840"/>
    </source>
</evidence>
<dbReference type="InterPro" id="IPR050474">
    <property type="entry name" value="Hel308_SKI2-like"/>
</dbReference>
<dbReference type="SUPFAM" id="SSF52540">
    <property type="entry name" value="P-loop containing nucleoside triphosphate hydrolases"/>
    <property type="match status" value="1"/>
</dbReference>
<evidence type="ECO:0000313" key="6">
    <source>
        <dbReference type="EMBL" id="MCZ8371249.1"/>
    </source>
</evidence>
<feature type="domain" description="Helicase C-terminal" evidence="5">
    <location>
        <begin position="322"/>
        <end position="494"/>
    </location>
</feature>
<dbReference type="InterPro" id="IPR014001">
    <property type="entry name" value="Helicase_ATP-bd"/>
</dbReference>
<dbReference type="GO" id="GO:0004386">
    <property type="term" value="F:helicase activity"/>
    <property type="evidence" value="ECO:0007669"/>
    <property type="project" value="UniProtKB-KW"/>
</dbReference>
<dbReference type="InterPro" id="IPR001650">
    <property type="entry name" value="Helicase_C-like"/>
</dbReference>
<evidence type="ECO:0000259" key="5">
    <source>
        <dbReference type="PROSITE" id="PS51194"/>
    </source>
</evidence>
<dbReference type="SMART" id="SM00490">
    <property type="entry name" value="HELICc"/>
    <property type="match status" value="1"/>
</dbReference>
<protein>
    <submittedName>
        <fullName evidence="6">DEAD/DEAH box helicase</fullName>
    </submittedName>
</protein>
<dbReference type="RefSeq" id="WP_269876323.1">
    <property type="nucleotide sequence ID" value="NZ_JAPZVM010000001.1"/>
</dbReference>
<dbReference type="PANTHER" id="PTHR47961:SF6">
    <property type="entry name" value="DNA-DIRECTED DNA POLYMERASE"/>
    <property type="match status" value="1"/>
</dbReference>
<dbReference type="Proteomes" id="UP001141933">
    <property type="component" value="Unassembled WGS sequence"/>
</dbReference>
<gene>
    <name evidence="6" type="ORF">O6P32_00785</name>
</gene>
<evidence type="ECO:0000313" key="7">
    <source>
        <dbReference type="Proteomes" id="UP001141933"/>
    </source>
</evidence>
<evidence type="ECO:0000256" key="1">
    <source>
        <dbReference type="ARBA" id="ARBA00022741"/>
    </source>
</evidence>
<reference evidence="6" key="1">
    <citation type="submission" date="2022-12" db="EMBL/GenBank/DDBJ databases">
        <title>Phocaeicola acetigenes sp. nov., isolated feces from a healthy human.</title>
        <authorList>
            <person name="Do H."/>
            <person name="Ha Y.B."/>
            <person name="Kim J.-S."/>
            <person name="Suh M.K."/>
            <person name="Kim H.S."/>
            <person name="Lee J.-S."/>
        </authorList>
    </citation>
    <scope>NUCLEOTIDE SEQUENCE</scope>
    <source>
        <strain evidence="6">KGMB11183</strain>
    </source>
</reference>
<dbReference type="Pfam" id="PF00270">
    <property type="entry name" value="DEAD"/>
    <property type="match status" value="1"/>
</dbReference>
<evidence type="ECO:0000256" key="2">
    <source>
        <dbReference type="ARBA" id="ARBA00022801"/>
    </source>
</evidence>
<sequence>MIVKRNEDISYLKELMDNILIDIHKSGPVSACHLETLACIKKFYPDLFKDYEHQLMYLMGLFYKTTEPQSIIELSYKFHRDTIKQATSFDFTPVQASEFKEINNNKIFSFSAPTSSGKSFLFRSLLSIVDNDVVIVLPSRALIAEYINTIRKIVPKNVLVLQFIEDVNRNKVNRRIYIVTPERADDVFPILGSLNIGLILFDEAQITEDAYRGMLFDALVRKCEFYIPNAKKVFAHPFVSNPEAQLTRNNLVDRISYKVYKQNSVGKLYYTKKENTFKLFSPFQDTDSIIVNDVILDCLNNNGSVLVYVSKDKLYSEEFMQDFKEYIDQCDEIKDAKALVIFERLKEYIGGSLHGDKHSLLLSLMKRGIVLHHGSMPLKMRWMIEEFVAGGFAKICFATSTLIQGINMPFDVVWIDNFVFNGSEDKKRLDLKNLIGRAGRTTNNSNVFDYGYVVISESHKNTFCNRLINPSTLSEISALSENIDAAPEDHKDIIEAIQNNTFNNDLKITESQKQRILDSDVFNDVAYILEKLFNRGRLISADKYYEIPTVERNRIKEHFRRIYVVHLRRQELTPAEKTVLSASIPMLLWRVQGKSFKEIVSLRQSYIQQKSKKAEINRRYRNGDITEEQKTIELGQLTLKRTPIAISLPNRNARNVTLFQTSPHSFKYDLLVYDTYDYIDKVINLSLATPICAVLKLYYQATQDPLALDLSNFIQFGTTDITEIWLLKYGFSADDFEWLVPCIETIDENQITFKNIEHLSEDHRILIERYL</sequence>
<keyword evidence="1" id="KW-0547">Nucleotide-binding</keyword>
<dbReference type="EMBL" id="JAPZVM010000001">
    <property type="protein sequence ID" value="MCZ8371249.1"/>
    <property type="molecule type" value="Genomic_DNA"/>
</dbReference>
<proteinExistence type="predicted"/>
<organism evidence="6 7">
    <name type="scientific">Phocaeicola acetigenes</name>
    <dbReference type="NCBI Taxonomy" id="3016083"/>
    <lineage>
        <taxon>Bacteria</taxon>
        <taxon>Pseudomonadati</taxon>
        <taxon>Bacteroidota</taxon>
        <taxon>Bacteroidia</taxon>
        <taxon>Bacteroidales</taxon>
        <taxon>Bacteroidaceae</taxon>
        <taxon>Phocaeicola</taxon>
    </lineage>
</organism>
<name>A0ABT4PDY5_9BACT</name>
<dbReference type="PANTHER" id="PTHR47961">
    <property type="entry name" value="DNA POLYMERASE THETA, PUTATIVE (AFU_ORTHOLOGUE AFUA_1G05260)-RELATED"/>
    <property type="match status" value="1"/>
</dbReference>